<keyword evidence="3" id="KW-1185">Reference proteome</keyword>
<dbReference type="RefSeq" id="WP_144573550.1">
    <property type="nucleotide sequence ID" value="NZ_CP015963.1"/>
</dbReference>
<keyword evidence="1" id="KW-0812">Transmembrane</keyword>
<evidence type="ECO:0000313" key="2">
    <source>
        <dbReference type="EMBL" id="TWJ08898.1"/>
    </source>
</evidence>
<keyword evidence="1" id="KW-0472">Membrane</keyword>
<accession>A0A562UTI0</accession>
<keyword evidence="1" id="KW-1133">Transmembrane helix</keyword>
<sequence>MTQFAKVAGSLFLCILITHYLHELGHALTAVALGYEVSMTSNVVRPLAGAYQSELHSNLISLAGPIATIVIATAAFILRAKLKFLAPIILWNTLTMRLLAAVVSLKHPNDEAAVSANLGLGDWTLPAMVCVFLLTLFFIAARERKLGLWWYLSAWFGMSAGYALVVLGEDLLPQFTL</sequence>
<gene>
    <name evidence="2" type="ORF">JN10_0518</name>
</gene>
<comment type="caution">
    <text evidence="2">The sequence shown here is derived from an EMBL/GenBank/DDBJ whole genome shotgun (WGS) entry which is preliminary data.</text>
</comment>
<organism evidence="2 3">
    <name type="scientific">Altererythrobacter ishigakiensis</name>
    <dbReference type="NCBI Taxonomy" id="476157"/>
    <lineage>
        <taxon>Bacteria</taxon>
        <taxon>Pseudomonadati</taxon>
        <taxon>Pseudomonadota</taxon>
        <taxon>Alphaproteobacteria</taxon>
        <taxon>Sphingomonadales</taxon>
        <taxon>Erythrobacteraceae</taxon>
        <taxon>Altererythrobacter</taxon>
    </lineage>
</organism>
<name>A0A562UTI0_9SPHN</name>
<dbReference type="EMBL" id="VLLK01000001">
    <property type="protein sequence ID" value="TWJ08898.1"/>
    <property type="molecule type" value="Genomic_DNA"/>
</dbReference>
<dbReference type="Proteomes" id="UP000320547">
    <property type="component" value="Unassembled WGS sequence"/>
</dbReference>
<feature type="transmembrane region" description="Helical" evidence="1">
    <location>
        <begin position="148"/>
        <end position="167"/>
    </location>
</feature>
<evidence type="ECO:0008006" key="4">
    <source>
        <dbReference type="Google" id="ProtNLM"/>
    </source>
</evidence>
<feature type="transmembrane region" description="Helical" evidence="1">
    <location>
        <begin position="123"/>
        <end position="141"/>
    </location>
</feature>
<proteinExistence type="predicted"/>
<dbReference type="STRING" id="476157.GCA_001663155_00226"/>
<feature type="transmembrane region" description="Helical" evidence="1">
    <location>
        <begin position="84"/>
        <end position="103"/>
    </location>
</feature>
<evidence type="ECO:0000313" key="3">
    <source>
        <dbReference type="Proteomes" id="UP000320547"/>
    </source>
</evidence>
<reference evidence="2 3" key="1">
    <citation type="submission" date="2019-07" db="EMBL/GenBank/DDBJ databases">
        <title>Genomic Encyclopedia of Archaeal and Bacterial Type Strains, Phase II (KMG-II): from individual species to whole genera.</title>
        <authorList>
            <person name="Goeker M."/>
        </authorList>
    </citation>
    <scope>NUCLEOTIDE SEQUENCE [LARGE SCALE GENOMIC DNA]</scope>
    <source>
        <strain evidence="2 3">ATCC BAA-2084</strain>
    </source>
</reference>
<protein>
    <recommendedName>
        <fullName evidence="4">Peptidase M50B-like protein</fullName>
    </recommendedName>
</protein>
<feature type="transmembrane region" description="Helical" evidence="1">
    <location>
        <begin position="58"/>
        <end position="77"/>
    </location>
</feature>
<evidence type="ECO:0000256" key="1">
    <source>
        <dbReference type="SAM" id="Phobius"/>
    </source>
</evidence>
<dbReference type="OrthoDB" id="1160343at2"/>
<dbReference type="AlphaFoldDB" id="A0A562UTI0"/>